<dbReference type="PANTHER" id="PTHR24363">
    <property type="entry name" value="SERINE/THREONINE PROTEIN KINASE"/>
    <property type="match status" value="1"/>
</dbReference>
<keyword evidence="5" id="KW-0418">Kinase</keyword>
<dbReference type="GO" id="GO:0005524">
    <property type="term" value="F:ATP binding"/>
    <property type="evidence" value="ECO:0007669"/>
    <property type="project" value="UniProtKB-KW"/>
</dbReference>
<keyword evidence="6" id="KW-1185">Reference proteome</keyword>
<dbReference type="RefSeq" id="WP_162421286.1">
    <property type="nucleotide sequence ID" value="NZ_WVIE01000001.1"/>
</dbReference>
<dbReference type="GO" id="GO:0004674">
    <property type="term" value="F:protein serine/threonine kinase activity"/>
    <property type="evidence" value="ECO:0007669"/>
    <property type="project" value="TreeGrafter"/>
</dbReference>
<proteinExistence type="predicted"/>
<dbReference type="CDD" id="cd14014">
    <property type="entry name" value="STKc_PknB_like"/>
    <property type="match status" value="1"/>
</dbReference>
<protein>
    <submittedName>
        <fullName evidence="5">Protein kinase</fullName>
    </submittedName>
</protein>
<comment type="caution">
    <text evidence="5">The sequence shown here is derived from an EMBL/GenBank/DDBJ whole genome shotgun (WGS) entry which is preliminary data.</text>
</comment>
<dbReference type="PROSITE" id="PS50011">
    <property type="entry name" value="PROTEIN_KINASE_DOM"/>
    <property type="match status" value="1"/>
</dbReference>
<keyword evidence="3" id="KW-0812">Transmembrane</keyword>
<feature type="domain" description="Protein kinase" evidence="4">
    <location>
        <begin position="8"/>
        <end position="268"/>
    </location>
</feature>
<gene>
    <name evidence="5" type="ORF">GS601_01025</name>
</gene>
<feature type="transmembrane region" description="Helical" evidence="3">
    <location>
        <begin position="312"/>
        <end position="335"/>
    </location>
</feature>
<dbReference type="SMART" id="SM00220">
    <property type="entry name" value="S_TKc"/>
    <property type="match status" value="1"/>
</dbReference>
<keyword evidence="3" id="KW-1133">Transmembrane helix</keyword>
<evidence type="ECO:0000256" key="3">
    <source>
        <dbReference type="SAM" id="Phobius"/>
    </source>
</evidence>
<evidence type="ECO:0000313" key="5">
    <source>
        <dbReference type="EMBL" id="NDJ15882.1"/>
    </source>
</evidence>
<keyword evidence="1" id="KW-0547">Nucleotide-binding</keyword>
<keyword evidence="5" id="KW-0808">Transferase</keyword>
<accession>A0A8J7YWC9</accession>
<dbReference type="InterPro" id="IPR008271">
    <property type="entry name" value="Ser/Thr_kinase_AS"/>
</dbReference>
<evidence type="ECO:0000256" key="2">
    <source>
        <dbReference type="ARBA" id="ARBA00022840"/>
    </source>
</evidence>
<dbReference type="PROSITE" id="PS00108">
    <property type="entry name" value="PROTEIN_KINASE_ST"/>
    <property type="match status" value="1"/>
</dbReference>
<sequence>MYLLANRYKLERQLGKKAGRQTFLARDSQTQNLVVIKLLSFGNEFEWDDLKLFEREAATLQELSHPAIPQYLDYFEVDEPARKGFAIAQTYIDAPSLEQHLQAGRTFSEADIKQLAHNLLEILTYLHQRQPSVIHRDLKPSNILLGDRSGTSPGQVYLVDFGSVQTCVAKDIGTRTIVGTYGYMPPEQFGGRVGAASDIYSLGATLICLVTGQHPADLPQDDLRIEFESLVNLSPSFVAWLRQMTEPSLKKRFSTAEAALKALHTPPVPIASDGHHAKVIPHQPAGSRVRISKLNQAIEVVILPNGFQWASVFLAPFAIAWNSFIFFWTLSAFFIPFPINIPFLLFSLPFWSAGIAMALSALFPVFGSVRLRIDQHNISLTWEMFGLKCSRPRDDQRQNIYKLVYVPKHFVKDSDGDRIHKPASLEIRTNRREYQLTGRHGGIGIATEAELEWIAHELSEWLDMPIERG</sequence>
<dbReference type="InterPro" id="IPR011009">
    <property type="entry name" value="Kinase-like_dom_sf"/>
</dbReference>
<keyword evidence="2" id="KW-0067">ATP-binding</keyword>
<dbReference type="Gene3D" id="3.30.200.20">
    <property type="entry name" value="Phosphorylase Kinase, domain 1"/>
    <property type="match status" value="1"/>
</dbReference>
<dbReference type="PANTHER" id="PTHR24363:SF7">
    <property type="entry name" value="SERINE_THREONINE-PROTEIN KINASE-LIKE PROTEIN E"/>
    <property type="match status" value="1"/>
</dbReference>
<evidence type="ECO:0000313" key="6">
    <source>
        <dbReference type="Proteomes" id="UP000646053"/>
    </source>
</evidence>
<dbReference type="Proteomes" id="UP000646053">
    <property type="component" value="Unassembled WGS sequence"/>
</dbReference>
<keyword evidence="3" id="KW-0472">Membrane</keyword>
<evidence type="ECO:0000259" key="4">
    <source>
        <dbReference type="PROSITE" id="PS50011"/>
    </source>
</evidence>
<dbReference type="SUPFAM" id="SSF56112">
    <property type="entry name" value="Protein kinase-like (PK-like)"/>
    <property type="match status" value="1"/>
</dbReference>
<feature type="transmembrane region" description="Helical" evidence="3">
    <location>
        <begin position="341"/>
        <end position="366"/>
    </location>
</feature>
<dbReference type="InterPro" id="IPR000719">
    <property type="entry name" value="Prot_kinase_dom"/>
</dbReference>
<organism evidence="5 6">
    <name type="scientific">Myxacorys almedinensis A</name>
    <dbReference type="NCBI Taxonomy" id="2690445"/>
    <lineage>
        <taxon>Bacteria</taxon>
        <taxon>Bacillati</taxon>
        <taxon>Cyanobacteriota</taxon>
        <taxon>Cyanophyceae</taxon>
        <taxon>Leptolyngbyales</taxon>
        <taxon>Leptolyngbyaceae</taxon>
        <taxon>Myxacorys</taxon>
        <taxon>Myxacorys almedinensis</taxon>
    </lineage>
</organism>
<dbReference type="Pfam" id="PF00069">
    <property type="entry name" value="Pkinase"/>
    <property type="match status" value="1"/>
</dbReference>
<name>A0A8J7YWC9_9CYAN</name>
<dbReference type="AlphaFoldDB" id="A0A8J7YWC9"/>
<dbReference type="EMBL" id="WVIE01000001">
    <property type="protein sequence ID" value="NDJ15882.1"/>
    <property type="molecule type" value="Genomic_DNA"/>
</dbReference>
<reference evidence="5" key="1">
    <citation type="submission" date="2019-12" db="EMBL/GenBank/DDBJ databases">
        <title>High-Quality draft genome sequences of three cyanobacteria isolated from the limestone walls of the Old Cathedral of Coimbra.</title>
        <authorList>
            <person name="Tiago I."/>
            <person name="Soares F."/>
            <person name="Portugal A."/>
        </authorList>
    </citation>
    <scope>NUCLEOTIDE SEQUENCE</scope>
    <source>
        <strain evidence="5">A</strain>
    </source>
</reference>
<evidence type="ECO:0000256" key="1">
    <source>
        <dbReference type="ARBA" id="ARBA00022741"/>
    </source>
</evidence>
<dbReference type="Gene3D" id="1.10.510.10">
    <property type="entry name" value="Transferase(Phosphotransferase) domain 1"/>
    <property type="match status" value="1"/>
</dbReference>